<sequence>MSIEHSSNTNWLINQDSEKNQLPSYPNKLYIGIDFGTSTTVVSQIVIADNSVEKVKTLTLNQPDEYGAIIRHHLINTVLAWRNKTLIWGQDAYRLKSLLTESRNVFSSFKMRLGLAIGPTYPLTVLSESKAQLYVIETAEDATQVFFSKLLESIKNETGNSNLENYKFAFSVPASFEANQRRSLFNSLEECGIDESQCCLIDEPNAAFLSFVYDCTRNNTTHPFLEKLKSRPTNILVYDFGAGTCDVTVLQVDAFNNKFSSKNLAISKFTALGGDDIDRAIAKNILLPQLLKENTHFQPDSRDISEIVIPVLQATAEQLKIAVCKWLDQKNINQFRSLDQYSSEIFTLHSLEGIKVRDCRLNLTKPSLCLGEFKIIMDDFVGMYDGIHTPMHLASPIEDALSKANIEREDIDGVLFIGGSCLNPLVQSCVMNYMNEFSNEVEPILPKDVRAHVSLGAAIHSFSYHGLGIDFIKPIVSEAIYIITSDEHLETIIPASTEVPTPQPFHTQLIVTRDDQNIIDLPICVGSKSKLLGILTVDIEEDYFKLGAIVDVYANINHEKLLNVEAVIDGIKVNTSILNPLANNTLTKVEEHMLRAKQKFNQALLDYNGRPPVDIAIEYASACSEAGAYELAADLYIAIERLDRNANHATNICYNYARAGKSQKSNDWAKIAYKRSPNAVNAFNIACKSCGEKEELYLRKALEHDPNYTAALLSLGKILQLRGDIEGSLLLEKSLILLQDELYNNDVTIRNCDDLIEVCEILDGYEQLKFTATDMKKRIIHENKELYSSENLVSSLKPNLGVKEG</sequence>
<organism evidence="3 4">
    <name type="scientific">Alkanindiges illinoisensis</name>
    <dbReference type="NCBI Taxonomy" id="197183"/>
    <lineage>
        <taxon>Bacteria</taxon>
        <taxon>Pseudomonadati</taxon>
        <taxon>Pseudomonadota</taxon>
        <taxon>Gammaproteobacteria</taxon>
        <taxon>Moraxellales</taxon>
        <taxon>Moraxellaceae</taxon>
        <taxon>Alkanindiges</taxon>
    </lineage>
</organism>
<dbReference type="Gene3D" id="3.30.420.40">
    <property type="match status" value="2"/>
</dbReference>
<dbReference type="Gene3D" id="3.90.640.10">
    <property type="entry name" value="Actin, Chain A, domain 4"/>
    <property type="match status" value="1"/>
</dbReference>
<dbReference type="Proteomes" id="UP000297834">
    <property type="component" value="Unassembled WGS sequence"/>
</dbReference>
<accession>A0A4Y7XB66</accession>
<dbReference type="SUPFAM" id="SSF100920">
    <property type="entry name" value="Heat shock protein 70kD (HSP70), peptide-binding domain"/>
    <property type="match status" value="1"/>
</dbReference>
<dbReference type="PANTHER" id="PTHR19375">
    <property type="entry name" value="HEAT SHOCK PROTEIN 70KDA"/>
    <property type="match status" value="1"/>
</dbReference>
<dbReference type="InterPro" id="IPR043129">
    <property type="entry name" value="ATPase_NBD"/>
</dbReference>
<dbReference type="InterPro" id="IPR011990">
    <property type="entry name" value="TPR-like_helical_dom_sf"/>
</dbReference>
<dbReference type="Gene3D" id="1.25.40.10">
    <property type="entry name" value="Tetratricopeptide repeat domain"/>
    <property type="match status" value="1"/>
</dbReference>
<dbReference type="InterPro" id="IPR013126">
    <property type="entry name" value="Hsp_70_fam"/>
</dbReference>
<keyword evidence="2" id="KW-0067">ATP-binding</keyword>
<dbReference type="Pfam" id="PF00012">
    <property type="entry name" value="HSP70"/>
    <property type="match status" value="2"/>
</dbReference>
<dbReference type="RefSeq" id="WP_134244839.1">
    <property type="nucleotide sequence ID" value="NZ_SNTY01000042.1"/>
</dbReference>
<protein>
    <recommendedName>
        <fullName evidence="5">Hsp70 family protein</fullName>
    </recommendedName>
</protein>
<evidence type="ECO:0008006" key="5">
    <source>
        <dbReference type="Google" id="ProtNLM"/>
    </source>
</evidence>
<evidence type="ECO:0000313" key="4">
    <source>
        <dbReference type="Proteomes" id="UP000297834"/>
    </source>
</evidence>
<evidence type="ECO:0000256" key="2">
    <source>
        <dbReference type="ARBA" id="ARBA00022840"/>
    </source>
</evidence>
<dbReference type="SUPFAM" id="SSF53067">
    <property type="entry name" value="Actin-like ATPase domain"/>
    <property type="match status" value="2"/>
</dbReference>
<evidence type="ECO:0000313" key="3">
    <source>
        <dbReference type="EMBL" id="TEU25222.1"/>
    </source>
</evidence>
<dbReference type="OrthoDB" id="499700at2"/>
<dbReference type="SUPFAM" id="SSF48452">
    <property type="entry name" value="TPR-like"/>
    <property type="match status" value="1"/>
</dbReference>
<keyword evidence="1" id="KW-0547">Nucleotide-binding</keyword>
<dbReference type="GO" id="GO:0005524">
    <property type="term" value="F:ATP binding"/>
    <property type="evidence" value="ECO:0007669"/>
    <property type="project" value="UniProtKB-KW"/>
</dbReference>
<keyword evidence="4" id="KW-1185">Reference proteome</keyword>
<reference evidence="3 4" key="1">
    <citation type="submission" date="2019-03" db="EMBL/GenBank/DDBJ databases">
        <title>Alkanindiges illinoisensis: a potential pathogenic isolated from ascites of a gastric cancer patient with abdominal metastasis.</title>
        <authorList>
            <person name="Hu X."/>
            <person name="Yang B."/>
            <person name="Yan X."/>
            <person name="Lin L."/>
            <person name="Zhao H."/>
            <person name="Zhou F."/>
            <person name="Su B."/>
            <person name="Chen J."/>
            <person name="Rui Y."/>
            <person name="Wang Q."/>
            <person name="Zheng L."/>
        </authorList>
    </citation>
    <scope>NUCLEOTIDE SEQUENCE [LARGE SCALE GENOMIC DNA]</scope>
    <source>
        <strain evidence="3 4">NFYY 23406</strain>
    </source>
</reference>
<evidence type="ECO:0000256" key="1">
    <source>
        <dbReference type="ARBA" id="ARBA00022741"/>
    </source>
</evidence>
<comment type="caution">
    <text evidence="3">The sequence shown here is derived from an EMBL/GenBank/DDBJ whole genome shotgun (WGS) entry which is preliminary data.</text>
</comment>
<proteinExistence type="predicted"/>
<dbReference type="InterPro" id="IPR029047">
    <property type="entry name" value="HSP70_peptide-bd_sf"/>
</dbReference>
<dbReference type="AlphaFoldDB" id="A0A4Y7XB66"/>
<dbReference type="GO" id="GO:0140662">
    <property type="term" value="F:ATP-dependent protein folding chaperone"/>
    <property type="evidence" value="ECO:0007669"/>
    <property type="project" value="InterPro"/>
</dbReference>
<name>A0A4Y7XB66_9GAMM</name>
<dbReference type="EMBL" id="SNTY01000042">
    <property type="protein sequence ID" value="TEU25222.1"/>
    <property type="molecule type" value="Genomic_DNA"/>
</dbReference>
<gene>
    <name evidence="3" type="ORF">E2B99_10100</name>
</gene>